<keyword evidence="1" id="KW-0645">Protease</keyword>
<dbReference type="Gene3D" id="3.90.320.10">
    <property type="match status" value="1"/>
</dbReference>
<dbReference type="AlphaFoldDB" id="A0A6S7GWI3"/>
<sequence length="302" mass="35109">MGASVDDIRSCECADNCQNVIVEYKCPWLHRDLDPKKAFLTKEIGGCEIGNTFRLKRDAKYFYQIQMQMFVLGLKSCDFVVWTTKGIKNIEIPYESTFMETVCIKLEKFWISQVVPLMLPAVSDLPNQEMEIHQPDVNDSLNLSKTNNIVEETITTTSRPSLVSNITSFTAYGVSITAHDIASLAPCEMINDNMVTGFLRQSRLKAAEKFFKPEHYQNEYVVLPIVRRYLDHMCEVNKLDKKHAVLKPATLKEIDMYENDPALYTQKKHSWFTREEAQNKRVEVERYWRTLHALRVKRHKTL</sequence>
<dbReference type="EMBL" id="CACRXK020002483">
    <property type="protein sequence ID" value="CAB3994529.1"/>
    <property type="molecule type" value="Genomic_DNA"/>
</dbReference>
<gene>
    <name evidence="1" type="ORF">PACLA_8A054400</name>
</gene>
<comment type="caution">
    <text evidence="1">The sequence shown here is derived from an EMBL/GenBank/DDBJ whole genome shotgun (WGS) entry which is preliminary data.</text>
</comment>
<dbReference type="InterPro" id="IPR051703">
    <property type="entry name" value="NF-kappa-B_Signaling_Reg"/>
</dbReference>
<evidence type="ECO:0000313" key="2">
    <source>
        <dbReference type="Proteomes" id="UP001152795"/>
    </source>
</evidence>
<keyword evidence="1" id="KW-0121">Carboxypeptidase</keyword>
<evidence type="ECO:0000313" key="1">
    <source>
        <dbReference type="EMBL" id="CAB3994529.1"/>
    </source>
</evidence>
<accession>A0A6S7GWI3</accession>
<keyword evidence="2" id="KW-1185">Reference proteome</keyword>
<dbReference type="Proteomes" id="UP001152795">
    <property type="component" value="Unassembled WGS sequence"/>
</dbReference>
<dbReference type="OrthoDB" id="6154296at2759"/>
<dbReference type="PANTHER" id="PTHR46609">
    <property type="entry name" value="EXONUCLEASE, PHAGE-TYPE/RECB, C-TERMINAL DOMAIN-CONTAINING PROTEIN"/>
    <property type="match status" value="1"/>
</dbReference>
<dbReference type="InterPro" id="IPR011604">
    <property type="entry name" value="PDDEXK-like_dom_sf"/>
</dbReference>
<organism evidence="1 2">
    <name type="scientific">Paramuricea clavata</name>
    <name type="common">Red gorgonian</name>
    <name type="synonym">Violescent sea-whip</name>
    <dbReference type="NCBI Taxonomy" id="317549"/>
    <lineage>
        <taxon>Eukaryota</taxon>
        <taxon>Metazoa</taxon>
        <taxon>Cnidaria</taxon>
        <taxon>Anthozoa</taxon>
        <taxon>Octocorallia</taxon>
        <taxon>Malacalcyonacea</taxon>
        <taxon>Plexauridae</taxon>
        <taxon>Paramuricea</taxon>
    </lineage>
</organism>
<dbReference type="SUPFAM" id="SSF52980">
    <property type="entry name" value="Restriction endonuclease-like"/>
    <property type="match status" value="1"/>
</dbReference>
<proteinExistence type="predicted"/>
<keyword evidence="1" id="KW-0378">Hydrolase</keyword>
<name>A0A6S7GWI3_PARCT</name>
<dbReference type="GO" id="GO:0006281">
    <property type="term" value="P:DNA repair"/>
    <property type="evidence" value="ECO:0007669"/>
    <property type="project" value="UniProtKB-ARBA"/>
</dbReference>
<dbReference type="GO" id="GO:0004180">
    <property type="term" value="F:carboxypeptidase activity"/>
    <property type="evidence" value="ECO:0007669"/>
    <property type="project" value="UniProtKB-KW"/>
</dbReference>
<dbReference type="PANTHER" id="PTHR46609:SF8">
    <property type="entry name" value="YQAJ VIRAL RECOMBINASE DOMAIN-CONTAINING PROTEIN"/>
    <property type="match status" value="1"/>
</dbReference>
<reference evidence="1" key="1">
    <citation type="submission" date="2020-04" db="EMBL/GenBank/DDBJ databases">
        <authorList>
            <person name="Alioto T."/>
            <person name="Alioto T."/>
            <person name="Gomez Garrido J."/>
        </authorList>
    </citation>
    <scope>NUCLEOTIDE SEQUENCE</scope>
    <source>
        <strain evidence="1">A484AB</strain>
    </source>
</reference>
<protein>
    <submittedName>
        <fullName evidence="1">Carboxypeptidase D</fullName>
    </submittedName>
</protein>
<dbReference type="InterPro" id="IPR011335">
    <property type="entry name" value="Restrct_endonuc-II-like"/>
</dbReference>